<dbReference type="Gene3D" id="1.20.1080.10">
    <property type="entry name" value="Glycerol uptake facilitator protein"/>
    <property type="match status" value="1"/>
</dbReference>
<dbReference type="GO" id="GO:0015250">
    <property type="term" value="F:water channel activity"/>
    <property type="evidence" value="ECO:0007669"/>
    <property type="project" value="InterPro"/>
</dbReference>
<dbReference type="InterPro" id="IPR000425">
    <property type="entry name" value="MIP"/>
</dbReference>
<proteinExistence type="inferred from homology"/>
<keyword evidence="3 8" id="KW-0812">Transmembrane</keyword>
<keyword evidence="11" id="KW-1185">Reference proteome</keyword>
<feature type="transmembrane region" description="Helical" evidence="9">
    <location>
        <begin position="134"/>
        <end position="154"/>
    </location>
</feature>
<feature type="transmembrane region" description="Helical" evidence="9">
    <location>
        <begin position="12"/>
        <end position="35"/>
    </location>
</feature>
<feature type="transmembrane region" description="Helical" evidence="9">
    <location>
        <begin position="41"/>
        <end position="62"/>
    </location>
</feature>
<evidence type="ECO:0000256" key="2">
    <source>
        <dbReference type="ARBA" id="ARBA00022448"/>
    </source>
</evidence>
<reference evidence="10 11" key="1">
    <citation type="submission" date="2024-01" db="EMBL/GenBank/DDBJ databases">
        <title>Genome assemblies of Stephania.</title>
        <authorList>
            <person name="Yang L."/>
        </authorList>
    </citation>
    <scope>NUCLEOTIDE SEQUENCE [LARGE SCALE GENOMIC DNA]</scope>
    <source>
        <strain evidence="10">QJT</strain>
        <tissue evidence="10">Leaf</tissue>
    </source>
</reference>
<dbReference type="PANTHER" id="PTHR46739">
    <property type="entry name" value="AQUAPORIN SIP1-1"/>
    <property type="match status" value="1"/>
</dbReference>
<dbReference type="AlphaFoldDB" id="A0AAP0K714"/>
<feature type="transmembrane region" description="Helical" evidence="9">
    <location>
        <begin position="161"/>
        <end position="181"/>
    </location>
</feature>
<evidence type="ECO:0000256" key="6">
    <source>
        <dbReference type="ARBA" id="ARBA00023136"/>
    </source>
</evidence>
<comment type="similarity">
    <text evidence="7">Belongs to the MIP/aquaporin (TC 1.A.8) family. SIP (TC 1.A.8.10) subfamily.</text>
</comment>
<dbReference type="PANTHER" id="PTHR46739:SF3">
    <property type="entry name" value="AQUAPORIN SIP1-1"/>
    <property type="match status" value="1"/>
</dbReference>
<dbReference type="GO" id="GO:0016020">
    <property type="term" value="C:membrane"/>
    <property type="evidence" value="ECO:0007669"/>
    <property type="project" value="UniProtKB-SubCell"/>
</dbReference>
<evidence type="ECO:0000256" key="8">
    <source>
        <dbReference type="RuleBase" id="RU000477"/>
    </source>
</evidence>
<sequence length="308" mass="33295">MGLVKAVLGDAALTCMWVFCASTLGFFTSVMASALGLQGAMLPSLAITTALVSILVFIFTVLGDALGGASFNPTGTAAFYAAGFGHDNLISMAFRFPAQAVGAVGGVLAIREVMPLQYRSMLGGPSLKVDLHTGAFAEGVLTFLISFAVLYIVIKGPKSPLFKTLLLSLSTVALVVAGSGFTGPSMNPANPQRAITIVDGHYTWIEVLANVIPFKLGLVFCERNPLSHGRNTSIRGLGTIAHWTLPRLDHDCIFNIIKWHAFGWAYVNNWHDTWEQFYVYWICPFIGAVVAAWIFRVLFPHPIKQKKA</sequence>
<accession>A0AAP0K714</accession>
<protein>
    <submittedName>
        <fullName evidence="10">Uncharacterized protein</fullName>
    </submittedName>
</protein>
<evidence type="ECO:0000256" key="1">
    <source>
        <dbReference type="ARBA" id="ARBA00004141"/>
    </source>
</evidence>
<comment type="caution">
    <text evidence="10">The sequence shown here is derived from an EMBL/GenBank/DDBJ whole genome shotgun (WGS) entry which is preliminary data.</text>
</comment>
<evidence type="ECO:0000313" key="10">
    <source>
        <dbReference type="EMBL" id="KAK9147181.1"/>
    </source>
</evidence>
<dbReference type="PRINTS" id="PR00783">
    <property type="entry name" value="MINTRINSICP"/>
</dbReference>
<comment type="subcellular location">
    <subcellularLocation>
        <location evidence="1">Membrane</location>
        <topology evidence="1">Multi-pass membrane protein</topology>
    </subcellularLocation>
</comment>
<evidence type="ECO:0000256" key="7">
    <source>
        <dbReference type="ARBA" id="ARBA00024030"/>
    </source>
</evidence>
<name>A0AAP0K714_9MAGN</name>
<dbReference type="EMBL" id="JBBNAE010000002">
    <property type="protein sequence ID" value="KAK9147181.1"/>
    <property type="molecule type" value="Genomic_DNA"/>
</dbReference>
<keyword evidence="4" id="KW-0677">Repeat</keyword>
<evidence type="ECO:0000256" key="5">
    <source>
        <dbReference type="ARBA" id="ARBA00022989"/>
    </source>
</evidence>
<keyword evidence="2 8" id="KW-0813">Transport</keyword>
<dbReference type="Proteomes" id="UP001417504">
    <property type="component" value="Unassembled WGS sequence"/>
</dbReference>
<keyword evidence="6 9" id="KW-0472">Membrane</keyword>
<evidence type="ECO:0000256" key="9">
    <source>
        <dbReference type="SAM" id="Phobius"/>
    </source>
</evidence>
<evidence type="ECO:0000313" key="11">
    <source>
        <dbReference type="Proteomes" id="UP001417504"/>
    </source>
</evidence>
<dbReference type="Pfam" id="PF00230">
    <property type="entry name" value="MIP"/>
    <property type="match status" value="1"/>
</dbReference>
<organism evidence="10 11">
    <name type="scientific">Stephania japonica</name>
    <dbReference type="NCBI Taxonomy" id="461633"/>
    <lineage>
        <taxon>Eukaryota</taxon>
        <taxon>Viridiplantae</taxon>
        <taxon>Streptophyta</taxon>
        <taxon>Embryophyta</taxon>
        <taxon>Tracheophyta</taxon>
        <taxon>Spermatophyta</taxon>
        <taxon>Magnoliopsida</taxon>
        <taxon>Ranunculales</taxon>
        <taxon>Menispermaceae</taxon>
        <taxon>Menispermoideae</taxon>
        <taxon>Cissampelideae</taxon>
        <taxon>Stephania</taxon>
    </lineage>
</organism>
<dbReference type="SUPFAM" id="SSF81338">
    <property type="entry name" value="Aquaporin-like"/>
    <property type="match status" value="2"/>
</dbReference>
<keyword evidence="5 9" id="KW-1133">Transmembrane helix</keyword>
<dbReference type="InterPro" id="IPR023271">
    <property type="entry name" value="Aquaporin-like"/>
</dbReference>
<feature type="transmembrane region" description="Helical" evidence="9">
    <location>
        <begin position="278"/>
        <end position="299"/>
    </location>
</feature>
<evidence type="ECO:0000256" key="3">
    <source>
        <dbReference type="ARBA" id="ARBA00022692"/>
    </source>
</evidence>
<evidence type="ECO:0000256" key="4">
    <source>
        <dbReference type="ARBA" id="ARBA00022737"/>
    </source>
</evidence>
<gene>
    <name evidence="10" type="ORF">Sjap_007084</name>
</gene>
<dbReference type="InterPro" id="IPR044222">
    <property type="entry name" value="SIP1-1/2-like"/>
</dbReference>